<dbReference type="EMBL" id="JAAABJ010000480">
    <property type="protein sequence ID" value="NAW50932.1"/>
    <property type="molecule type" value="Genomic_DNA"/>
</dbReference>
<keyword evidence="2 5" id="KW-0808">Transferase</keyword>
<comment type="caution">
    <text evidence="5">The sequence shown here is derived from an EMBL/GenBank/DDBJ whole genome shotgun (WGS) entry which is preliminary data.</text>
</comment>
<dbReference type="InterPro" id="IPR051016">
    <property type="entry name" value="Diverse_Substrate_AcTransf"/>
</dbReference>
<dbReference type="PANTHER" id="PTHR10545:SF29">
    <property type="entry name" value="GH14572P-RELATED"/>
    <property type="match status" value="1"/>
</dbReference>
<keyword evidence="3" id="KW-0012">Acyltransferase</keyword>
<proteinExistence type="inferred from homology"/>
<dbReference type="Pfam" id="PF00583">
    <property type="entry name" value="Acetyltransf_1"/>
    <property type="match status" value="1"/>
</dbReference>
<gene>
    <name evidence="5" type="ORF">GNY06_05940</name>
</gene>
<dbReference type="Gene3D" id="3.40.630.30">
    <property type="match status" value="1"/>
</dbReference>
<keyword evidence="6" id="KW-1185">Reference proteome</keyword>
<dbReference type="RefSeq" id="WP_166519225.1">
    <property type="nucleotide sequence ID" value="NZ_JAAABJ010000480.1"/>
</dbReference>
<feature type="domain" description="N-acetyltransferase" evidence="4">
    <location>
        <begin position="6"/>
        <end position="156"/>
    </location>
</feature>
<accession>A0A845PRV1</accession>
<dbReference type="Proteomes" id="UP000553459">
    <property type="component" value="Unassembled WGS sequence"/>
</dbReference>
<dbReference type="InterPro" id="IPR016181">
    <property type="entry name" value="Acyl_CoA_acyltransferase"/>
</dbReference>
<sequence>MENKEIKIRQAVEADSEKIWALMQELAIFEKYIDVFAITPAIVAESGFHKNPPDFRCIVAEDHERIVGIMVYYFIPYTLHNRPDIYMKELYVAEAYRGKKIGERLMNQLKKEALSHHCGQINWKVAPWNEAGKKFYKRLGATENTEWLNYEWDIQK</sequence>
<dbReference type="PANTHER" id="PTHR10545">
    <property type="entry name" value="DIAMINE N-ACETYLTRANSFERASE"/>
    <property type="match status" value="1"/>
</dbReference>
<protein>
    <submittedName>
        <fullName evidence="5">GNAT family N-acetyltransferase</fullName>
    </submittedName>
</protein>
<dbReference type="InterPro" id="IPR000182">
    <property type="entry name" value="GNAT_dom"/>
</dbReference>
<dbReference type="GO" id="GO:0008080">
    <property type="term" value="F:N-acetyltransferase activity"/>
    <property type="evidence" value="ECO:0007669"/>
    <property type="project" value="TreeGrafter"/>
</dbReference>
<dbReference type="SUPFAM" id="SSF55729">
    <property type="entry name" value="Acyl-CoA N-acyltransferases (Nat)"/>
    <property type="match status" value="1"/>
</dbReference>
<dbReference type="CDD" id="cd04301">
    <property type="entry name" value="NAT_SF"/>
    <property type="match status" value="1"/>
</dbReference>
<dbReference type="PROSITE" id="PS51186">
    <property type="entry name" value="GNAT"/>
    <property type="match status" value="1"/>
</dbReference>
<organism evidence="5 6">
    <name type="scientific">Elizabethkingia argenteiflava</name>
    <dbReference type="NCBI Taxonomy" id="2681556"/>
    <lineage>
        <taxon>Bacteria</taxon>
        <taxon>Pseudomonadati</taxon>
        <taxon>Bacteroidota</taxon>
        <taxon>Flavobacteriia</taxon>
        <taxon>Flavobacteriales</taxon>
        <taxon>Weeksellaceae</taxon>
        <taxon>Elizabethkingia</taxon>
    </lineage>
</organism>
<evidence type="ECO:0000313" key="5">
    <source>
        <dbReference type="EMBL" id="NAW50932.1"/>
    </source>
</evidence>
<evidence type="ECO:0000256" key="2">
    <source>
        <dbReference type="ARBA" id="ARBA00022679"/>
    </source>
</evidence>
<evidence type="ECO:0000256" key="3">
    <source>
        <dbReference type="ARBA" id="ARBA00023315"/>
    </source>
</evidence>
<evidence type="ECO:0000259" key="4">
    <source>
        <dbReference type="PROSITE" id="PS51186"/>
    </source>
</evidence>
<dbReference type="AlphaFoldDB" id="A0A845PRV1"/>
<evidence type="ECO:0000313" key="6">
    <source>
        <dbReference type="Proteomes" id="UP000553459"/>
    </source>
</evidence>
<comment type="similarity">
    <text evidence="1">Belongs to the acetyltransferase family.</text>
</comment>
<dbReference type="FunFam" id="3.40.630.30:FF:000064">
    <property type="entry name" value="GNAT family acetyltransferase"/>
    <property type="match status" value="1"/>
</dbReference>
<evidence type="ECO:0000256" key="1">
    <source>
        <dbReference type="ARBA" id="ARBA00008694"/>
    </source>
</evidence>
<reference evidence="5 6" key="1">
    <citation type="submission" date="2019-11" db="EMBL/GenBank/DDBJ databases">
        <title>Characterization of Elizabethkingia argenteiflava sp. nov., isolated from inner surface of Soybean Pods.</title>
        <authorList>
            <person name="Mo S."/>
        </authorList>
    </citation>
    <scope>NUCLEOTIDE SEQUENCE [LARGE SCALE GENOMIC DNA]</scope>
    <source>
        <strain evidence="5 6">YB22</strain>
    </source>
</reference>
<name>A0A845PRV1_9FLAO</name>